<comment type="caution">
    <text evidence="2">The sequence shown here is derived from an EMBL/GenBank/DDBJ whole genome shotgun (WGS) entry which is preliminary data.</text>
</comment>
<evidence type="ECO:0000313" key="3">
    <source>
        <dbReference type="Proteomes" id="UP001501666"/>
    </source>
</evidence>
<reference evidence="3" key="1">
    <citation type="journal article" date="2019" name="Int. J. Syst. Evol. Microbiol.">
        <title>The Global Catalogue of Microorganisms (GCM) 10K type strain sequencing project: providing services to taxonomists for standard genome sequencing and annotation.</title>
        <authorList>
            <consortium name="The Broad Institute Genomics Platform"/>
            <consortium name="The Broad Institute Genome Sequencing Center for Infectious Disease"/>
            <person name="Wu L."/>
            <person name="Ma J."/>
        </authorList>
    </citation>
    <scope>NUCLEOTIDE SEQUENCE [LARGE SCALE GENOMIC DNA]</scope>
    <source>
        <strain evidence="3">JCM 6835</strain>
    </source>
</reference>
<protein>
    <recommendedName>
        <fullName evidence="4">Secreted protein</fullName>
    </recommendedName>
</protein>
<dbReference type="InterPro" id="IPR045935">
    <property type="entry name" value="DUF6355"/>
</dbReference>
<evidence type="ECO:0008006" key="4">
    <source>
        <dbReference type="Google" id="ProtNLM"/>
    </source>
</evidence>
<feature type="signal peptide" evidence="1">
    <location>
        <begin position="1"/>
        <end position="25"/>
    </location>
</feature>
<accession>A0ABP6FVF4</accession>
<sequence>MRMHKSAVIAATVAILGVLAPAAQAHAPSGEGRTAEAATPCGFHTTTGLYPNQAHYMHCTQEPYAVKVTVDYFVGNDGEICVQANADAFLGYVYEVANAYYNGRLC</sequence>
<dbReference type="EMBL" id="BAAATE010000089">
    <property type="protein sequence ID" value="GAA2702893.1"/>
    <property type="molecule type" value="Genomic_DNA"/>
</dbReference>
<evidence type="ECO:0000313" key="2">
    <source>
        <dbReference type="EMBL" id="GAA2702893.1"/>
    </source>
</evidence>
<dbReference type="Pfam" id="PF19882">
    <property type="entry name" value="DUF6355"/>
    <property type="match status" value="1"/>
</dbReference>
<dbReference type="Proteomes" id="UP001501666">
    <property type="component" value="Unassembled WGS sequence"/>
</dbReference>
<keyword evidence="3" id="KW-1185">Reference proteome</keyword>
<keyword evidence="1" id="KW-0732">Signal</keyword>
<gene>
    <name evidence="2" type="ORF">GCM10010412_101090</name>
</gene>
<evidence type="ECO:0000256" key="1">
    <source>
        <dbReference type="SAM" id="SignalP"/>
    </source>
</evidence>
<proteinExistence type="predicted"/>
<name>A0ABP6FVF4_9ACTN</name>
<feature type="chain" id="PRO_5047280380" description="Secreted protein" evidence="1">
    <location>
        <begin position="26"/>
        <end position="106"/>
    </location>
</feature>
<organism evidence="2 3">
    <name type="scientific">Nonomuraea recticatena</name>
    <dbReference type="NCBI Taxonomy" id="46178"/>
    <lineage>
        <taxon>Bacteria</taxon>
        <taxon>Bacillati</taxon>
        <taxon>Actinomycetota</taxon>
        <taxon>Actinomycetes</taxon>
        <taxon>Streptosporangiales</taxon>
        <taxon>Streptosporangiaceae</taxon>
        <taxon>Nonomuraea</taxon>
    </lineage>
</organism>